<gene>
    <name evidence="4" type="ORF">SLS62_008326</name>
</gene>
<feature type="region of interest" description="Disordered" evidence="1">
    <location>
        <begin position="558"/>
        <end position="580"/>
    </location>
</feature>
<evidence type="ECO:0000313" key="4">
    <source>
        <dbReference type="EMBL" id="KAK7749247.1"/>
    </source>
</evidence>
<organism evidence="4 5">
    <name type="scientific">Diatrype stigma</name>
    <dbReference type="NCBI Taxonomy" id="117547"/>
    <lineage>
        <taxon>Eukaryota</taxon>
        <taxon>Fungi</taxon>
        <taxon>Dikarya</taxon>
        <taxon>Ascomycota</taxon>
        <taxon>Pezizomycotina</taxon>
        <taxon>Sordariomycetes</taxon>
        <taxon>Xylariomycetidae</taxon>
        <taxon>Xylariales</taxon>
        <taxon>Diatrypaceae</taxon>
        <taxon>Diatrype</taxon>
    </lineage>
</organism>
<reference evidence="4 5" key="1">
    <citation type="submission" date="2024-02" db="EMBL/GenBank/DDBJ databases">
        <title>De novo assembly and annotation of 12 fungi associated with fruit tree decline syndrome in Ontario, Canada.</title>
        <authorList>
            <person name="Sulman M."/>
            <person name="Ellouze W."/>
            <person name="Ilyukhin E."/>
        </authorList>
    </citation>
    <scope>NUCLEOTIDE SEQUENCE [LARGE SCALE GENOMIC DNA]</scope>
    <source>
        <strain evidence="4 5">M11/M66-122</strain>
    </source>
</reference>
<dbReference type="Proteomes" id="UP001320420">
    <property type="component" value="Unassembled WGS sequence"/>
</dbReference>
<dbReference type="PANTHER" id="PTHR23028:SF134">
    <property type="entry name" value="PUTATIVE (AFU_ORTHOLOGUE AFUA_4G08520)-RELATED"/>
    <property type="match status" value="1"/>
</dbReference>
<feature type="domain" description="Acyltransferase 3" evidence="3">
    <location>
        <begin position="140"/>
        <end position="355"/>
    </location>
</feature>
<dbReference type="InterPro" id="IPR002656">
    <property type="entry name" value="Acyl_transf_3_dom"/>
</dbReference>
<sequence length="775" mass="84528">MHWSPPAVERGTTATGEESLSLMEGGSDLDAHHRRSSSFEEEEDEKDVKMHRRRRGWSGVLSEWRAQLSRAVLPSAPLPYTQHPESFWRRLRAYIQAVLFFLLPSFLVEAQPPSPQQQHGGGSGSDGRTKSALPPLSPTAYFDGLRGVAALIVYVFHFGYNWYPSLRDGYGAPGSRDSFWQLPIVRVLHSGRSSVTIFFVLSGYVVTAKTVSLLHPKNKHQPQQQQQQQVLHSLSGALFRRPFRLYLPIAVSTLLILVLVRLGAFPGHNSYGAPPAAATWGEQLAHWWQHMGFLVSPFRPIDGRIGLYSPPYDGHLWTIPIEFKGSLTVFALILALARVRCWLRLAGVAGAAAWLVQRGDADGALFCAGLLLAEIALIVPPWALASAARPVPTSSTLPSNSADLLPSSSSSEPSDPLHYQERIGGGRGGSGRAFRGISRRTLGHVWTIALFVLALHLLSYPETKGFSTPGYRSFSRHVPAFYAVGEERCQQFSISVGAVLFLIALMYSPPVRRVPGAARLAAVSAAVRRSAWAAVQNLFYSCFSFLFLSSSASSNYSSLSPSPSPSPSSSSSSSTRRGEEADGAVDIDLDNIHISSSETNQQHPPSPPREEPLLQRPFTTTFSQYLGRISYALYLAHGTVNAAVGERWLQRASAAWAHDHRLATALLHVYAGAGTYSEAGDTVRVDDLVLDLGALRPDLDSGRDGEAVYEGALARARLRYAAQALCALVVNTLVLLWASDVFWRAVDARAVRATRRLWVWASKPTSSSSSSASAA</sequence>
<dbReference type="AlphaFoldDB" id="A0AAN9ULW2"/>
<evidence type="ECO:0000256" key="1">
    <source>
        <dbReference type="SAM" id="MobiDB-lite"/>
    </source>
</evidence>
<keyword evidence="5" id="KW-1185">Reference proteome</keyword>
<dbReference type="Pfam" id="PF01757">
    <property type="entry name" value="Acyl_transf_3"/>
    <property type="match status" value="1"/>
</dbReference>
<dbReference type="EMBL" id="JAKJXP020000076">
    <property type="protein sequence ID" value="KAK7749247.1"/>
    <property type="molecule type" value="Genomic_DNA"/>
</dbReference>
<name>A0AAN9ULW2_9PEZI</name>
<feature type="transmembrane region" description="Helical" evidence="2">
    <location>
        <begin position="442"/>
        <end position="460"/>
    </location>
</feature>
<feature type="compositionally biased region" description="Low complexity" evidence="1">
    <location>
        <begin position="558"/>
        <end position="574"/>
    </location>
</feature>
<dbReference type="GO" id="GO:0016747">
    <property type="term" value="F:acyltransferase activity, transferring groups other than amino-acyl groups"/>
    <property type="evidence" value="ECO:0007669"/>
    <property type="project" value="InterPro"/>
</dbReference>
<keyword evidence="2" id="KW-0472">Membrane</keyword>
<comment type="caution">
    <text evidence="4">The sequence shown here is derived from an EMBL/GenBank/DDBJ whole genome shotgun (WGS) entry which is preliminary data.</text>
</comment>
<protein>
    <recommendedName>
        <fullName evidence="3">Acyltransferase 3 domain-containing protein</fullName>
    </recommendedName>
</protein>
<evidence type="ECO:0000313" key="5">
    <source>
        <dbReference type="Proteomes" id="UP001320420"/>
    </source>
</evidence>
<feature type="transmembrane region" description="Helical" evidence="2">
    <location>
        <begin position="316"/>
        <end position="334"/>
    </location>
</feature>
<feature type="region of interest" description="Disordered" evidence="1">
    <location>
        <begin position="112"/>
        <end position="131"/>
    </location>
</feature>
<feature type="region of interest" description="Disordered" evidence="1">
    <location>
        <begin position="1"/>
        <end position="52"/>
    </location>
</feature>
<keyword evidence="2" id="KW-1133">Transmembrane helix</keyword>
<evidence type="ECO:0000259" key="3">
    <source>
        <dbReference type="Pfam" id="PF01757"/>
    </source>
</evidence>
<keyword evidence="2" id="KW-0812">Transmembrane</keyword>
<feature type="transmembrane region" description="Helical" evidence="2">
    <location>
        <begin position="245"/>
        <end position="264"/>
    </location>
</feature>
<feature type="region of interest" description="Disordered" evidence="1">
    <location>
        <begin position="397"/>
        <end position="430"/>
    </location>
</feature>
<accession>A0AAN9ULW2</accession>
<feature type="compositionally biased region" description="Low complexity" evidence="1">
    <location>
        <begin position="397"/>
        <end position="417"/>
    </location>
</feature>
<dbReference type="PANTHER" id="PTHR23028">
    <property type="entry name" value="ACETYLTRANSFERASE"/>
    <property type="match status" value="1"/>
</dbReference>
<dbReference type="InterPro" id="IPR050879">
    <property type="entry name" value="Acyltransferase_3"/>
</dbReference>
<evidence type="ECO:0000256" key="2">
    <source>
        <dbReference type="SAM" id="Phobius"/>
    </source>
</evidence>
<proteinExistence type="predicted"/>